<dbReference type="GO" id="GO:0030976">
    <property type="term" value="F:thiamine pyrophosphate binding"/>
    <property type="evidence" value="ECO:0007669"/>
    <property type="project" value="InterPro"/>
</dbReference>
<dbReference type="SUPFAM" id="SSF52518">
    <property type="entry name" value="Thiamin diphosphate-binding fold (THDP-binding)"/>
    <property type="match status" value="2"/>
</dbReference>
<dbReference type="OrthoDB" id="3970464at2759"/>
<evidence type="ECO:0000256" key="4">
    <source>
        <dbReference type="ARBA" id="ARBA00022793"/>
    </source>
</evidence>
<evidence type="ECO:0000256" key="3">
    <source>
        <dbReference type="ARBA" id="ARBA00022723"/>
    </source>
</evidence>
<dbReference type="Proteomes" id="UP000002866">
    <property type="component" value="Chromosome 2"/>
</dbReference>
<reference evidence="14 15" key="1">
    <citation type="journal article" date="2011" name="Proc. Natl. Acad. Sci. U.S.A.">
        <title>Evolutionary erosion of yeast sex chromosomes by mating-type switching accidents.</title>
        <authorList>
            <person name="Gordon J.L."/>
            <person name="Armisen D."/>
            <person name="Proux-Wera E."/>
            <person name="Oheigeartaigh S.S."/>
            <person name="Byrne K.P."/>
            <person name="Wolfe K.H."/>
        </authorList>
    </citation>
    <scope>NUCLEOTIDE SEQUENCE [LARGE SCALE GENOMIC DNA]</scope>
    <source>
        <strain evidence="15">ATCC 34711 / CBS 6284 / DSM 70876 / NBRC 10599 / NRRL Y-10934 / UCD 77-7</strain>
    </source>
</reference>
<evidence type="ECO:0000259" key="13">
    <source>
        <dbReference type="Pfam" id="PF02776"/>
    </source>
</evidence>
<evidence type="ECO:0000259" key="11">
    <source>
        <dbReference type="Pfam" id="PF00205"/>
    </source>
</evidence>
<dbReference type="InterPro" id="IPR012001">
    <property type="entry name" value="Thiamin_PyroP_enz_TPP-bd_dom"/>
</dbReference>
<evidence type="ECO:0000256" key="9">
    <source>
        <dbReference type="RuleBase" id="RU362132"/>
    </source>
</evidence>
<dbReference type="FunCoup" id="I2GZZ6">
    <property type="interactions" value="367"/>
</dbReference>
<feature type="compositionally biased region" description="Polar residues" evidence="10">
    <location>
        <begin position="606"/>
        <end position="625"/>
    </location>
</feature>
<dbReference type="Pfam" id="PF02775">
    <property type="entry name" value="TPP_enzyme_C"/>
    <property type="match status" value="1"/>
</dbReference>
<name>I2GZZ6_HENB6</name>
<dbReference type="STRING" id="1071380.I2GZZ6"/>
<dbReference type="InParanoid" id="I2GZZ6"/>
<dbReference type="PANTHER" id="PTHR43452">
    <property type="entry name" value="PYRUVATE DECARBOXYLASE"/>
    <property type="match status" value="1"/>
</dbReference>
<comment type="cofactor">
    <cofactor evidence="8">
        <name>Mg(2+)</name>
        <dbReference type="ChEBI" id="CHEBI:18420"/>
    </cofactor>
    <text evidence="8">Binds 1 Mg(2+) per subunit.</text>
</comment>
<organism evidence="14 15">
    <name type="scientific">Henningerozyma blattae (strain ATCC 34711 / CBS 6284 / DSM 70876 / NBRC 10599 / NRRL Y-10934 / UCD 77-7)</name>
    <name type="common">Yeast</name>
    <name type="synonym">Tetrapisispora blattae</name>
    <dbReference type="NCBI Taxonomy" id="1071380"/>
    <lineage>
        <taxon>Eukaryota</taxon>
        <taxon>Fungi</taxon>
        <taxon>Dikarya</taxon>
        <taxon>Ascomycota</taxon>
        <taxon>Saccharomycotina</taxon>
        <taxon>Saccharomycetes</taxon>
        <taxon>Saccharomycetales</taxon>
        <taxon>Saccharomycetaceae</taxon>
        <taxon>Henningerozyma</taxon>
    </lineage>
</organism>
<dbReference type="Pfam" id="PF00205">
    <property type="entry name" value="TPP_enzyme_M"/>
    <property type="match status" value="1"/>
</dbReference>
<dbReference type="KEGG" id="tbl:TBLA_0B08820"/>
<dbReference type="SUPFAM" id="SSF52467">
    <property type="entry name" value="DHS-like NAD/FAD-binding domain"/>
    <property type="match status" value="1"/>
</dbReference>
<evidence type="ECO:0008006" key="16">
    <source>
        <dbReference type="Google" id="ProtNLM"/>
    </source>
</evidence>
<dbReference type="Gene3D" id="3.40.50.1220">
    <property type="entry name" value="TPP-binding domain"/>
    <property type="match status" value="1"/>
</dbReference>
<dbReference type="GO" id="GO:0090180">
    <property type="term" value="P:positive regulation of thiamine biosynthetic process"/>
    <property type="evidence" value="ECO:0007669"/>
    <property type="project" value="EnsemblFungi"/>
</dbReference>
<dbReference type="PIRSF" id="PIRSF036565">
    <property type="entry name" value="Pyruvt_ip_decrb"/>
    <property type="match status" value="1"/>
</dbReference>
<keyword evidence="4" id="KW-0210">Decarboxylase</keyword>
<feature type="domain" description="Thiamine pyrophosphate enzyme N-terminal TPP-binding" evidence="13">
    <location>
        <begin position="14"/>
        <end position="117"/>
    </location>
</feature>
<dbReference type="FunFam" id="3.40.50.970:FF:000019">
    <property type="entry name" value="Pyruvate decarboxylase isozyme"/>
    <property type="match status" value="1"/>
</dbReference>
<dbReference type="AlphaFoldDB" id="I2GZZ6"/>
<dbReference type="CDD" id="cd07038">
    <property type="entry name" value="TPP_PYR_PDC_IPDC_like"/>
    <property type="match status" value="1"/>
</dbReference>
<dbReference type="eggNOG" id="KOG1184">
    <property type="taxonomic scope" value="Eukaryota"/>
</dbReference>
<dbReference type="RefSeq" id="XP_004179217.1">
    <property type="nucleotide sequence ID" value="XM_004179169.1"/>
</dbReference>
<evidence type="ECO:0000256" key="7">
    <source>
        <dbReference type="ARBA" id="ARBA00023239"/>
    </source>
</evidence>
<evidence type="ECO:0000259" key="12">
    <source>
        <dbReference type="Pfam" id="PF02775"/>
    </source>
</evidence>
<feature type="binding site" evidence="8">
    <location>
        <position position="503"/>
    </location>
    <ligand>
        <name>Mg(2+)</name>
        <dbReference type="ChEBI" id="CHEBI:18420"/>
    </ligand>
</feature>
<dbReference type="CDD" id="cd02005">
    <property type="entry name" value="TPP_PDC_IPDC"/>
    <property type="match status" value="1"/>
</dbReference>
<dbReference type="GO" id="GO:0061629">
    <property type="term" value="F:RNA polymerase II-specific DNA-binding transcription factor binding"/>
    <property type="evidence" value="ECO:0007669"/>
    <property type="project" value="EnsemblFungi"/>
</dbReference>
<comment type="cofactor">
    <cofactor evidence="1">
        <name>thiamine diphosphate</name>
        <dbReference type="ChEBI" id="CHEBI:58937"/>
    </cofactor>
</comment>
<dbReference type="GO" id="GO:0005829">
    <property type="term" value="C:cytosol"/>
    <property type="evidence" value="ECO:0007669"/>
    <property type="project" value="TreeGrafter"/>
</dbReference>
<dbReference type="GO" id="GO:0045944">
    <property type="term" value="P:positive regulation of transcription by RNA polymerase II"/>
    <property type="evidence" value="ECO:0007669"/>
    <property type="project" value="EnsemblFungi"/>
</dbReference>
<feature type="region of interest" description="Disordered" evidence="10">
    <location>
        <begin position="591"/>
        <end position="635"/>
    </location>
</feature>
<dbReference type="Gene3D" id="3.40.50.970">
    <property type="match status" value="2"/>
</dbReference>
<evidence type="ECO:0000256" key="10">
    <source>
        <dbReference type="SAM" id="MobiDB-lite"/>
    </source>
</evidence>
<keyword evidence="7" id="KW-0456">Lyase</keyword>
<dbReference type="PANTHER" id="PTHR43452:SF30">
    <property type="entry name" value="PYRUVATE DECARBOXYLASE ISOZYME 1-RELATED"/>
    <property type="match status" value="1"/>
</dbReference>
<dbReference type="GO" id="GO:0000287">
    <property type="term" value="F:magnesium ion binding"/>
    <property type="evidence" value="ECO:0007669"/>
    <property type="project" value="InterPro"/>
</dbReference>
<keyword evidence="15" id="KW-1185">Reference proteome</keyword>
<evidence type="ECO:0000313" key="15">
    <source>
        <dbReference type="Proteomes" id="UP000002866"/>
    </source>
</evidence>
<dbReference type="Pfam" id="PF02776">
    <property type="entry name" value="TPP_enzyme_N"/>
    <property type="match status" value="1"/>
</dbReference>
<keyword evidence="6 9" id="KW-0786">Thiamine pyrophosphate</keyword>
<evidence type="ECO:0000256" key="2">
    <source>
        <dbReference type="ARBA" id="ARBA00007812"/>
    </source>
</evidence>
<feature type="compositionally biased region" description="Basic and acidic residues" evidence="10">
    <location>
        <begin position="591"/>
        <end position="601"/>
    </location>
</feature>
<dbReference type="HOGENOM" id="CLU_013748_0_2_1"/>
<feature type="binding site" evidence="8">
    <location>
        <position position="505"/>
    </location>
    <ligand>
        <name>Mg(2+)</name>
        <dbReference type="ChEBI" id="CHEBI:18420"/>
    </ligand>
</feature>
<protein>
    <recommendedName>
        <fullName evidence="16">Pyruvate decarboxylase</fullName>
    </recommendedName>
</protein>
<dbReference type="FunFam" id="3.40.50.970:FF:000024">
    <property type="entry name" value="Pyruvate decarboxylase isozyme"/>
    <property type="match status" value="1"/>
</dbReference>
<evidence type="ECO:0000256" key="8">
    <source>
        <dbReference type="PIRSR" id="PIRSR036565-2"/>
    </source>
</evidence>
<dbReference type="InterPro" id="IPR029061">
    <property type="entry name" value="THDP-binding"/>
</dbReference>
<dbReference type="InterPro" id="IPR012110">
    <property type="entry name" value="PDC/IPDC-like"/>
</dbReference>
<dbReference type="GeneID" id="14493973"/>
<keyword evidence="5 8" id="KW-0460">Magnesium</keyword>
<dbReference type="GO" id="GO:0019752">
    <property type="term" value="P:carboxylic acid metabolic process"/>
    <property type="evidence" value="ECO:0007669"/>
    <property type="project" value="UniProtKB-ARBA"/>
</dbReference>
<evidence type="ECO:0000313" key="14">
    <source>
        <dbReference type="EMBL" id="CCH59698.1"/>
    </source>
</evidence>
<dbReference type="InterPro" id="IPR029035">
    <property type="entry name" value="DHS-like_NAD/FAD-binding_dom"/>
</dbReference>
<dbReference type="InterPro" id="IPR047213">
    <property type="entry name" value="TPP_PYR_PDC_IPDC-like"/>
</dbReference>
<gene>
    <name evidence="14" type="primary">TBLA0B08820</name>
    <name evidence="14" type="ORF">TBLA_0B08820</name>
</gene>
<dbReference type="EMBL" id="HE806317">
    <property type="protein sequence ID" value="CCH59698.1"/>
    <property type="molecule type" value="Genomic_DNA"/>
</dbReference>
<feature type="domain" description="Thiamine pyrophosphate enzyme central" evidence="11">
    <location>
        <begin position="211"/>
        <end position="346"/>
    </location>
</feature>
<keyword evidence="3 8" id="KW-0479">Metal-binding</keyword>
<dbReference type="OMA" id="LRQEWVW"/>
<accession>I2GZZ6</accession>
<evidence type="ECO:0000256" key="5">
    <source>
        <dbReference type="ARBA" id="ARBA00022842"/>
    </source>
</evidence>
<comment type="similarity">
    <text evidence="2 9">Belongs to the TPP enzyme family.</text>
</comment>
<dbReference type="GO" id="GO:0005634">
    <property type="term" value="C:nucleus"/>
    <property type="evidence" value="ECO:0007669"/>
    <property type="project" value="EnsemblFungi"/>
</dbReference>
<evidence type="ECO:0000256" key="1">
    <source>
        <dbReference type="ARBA" id="ARBA00001964"/>
    </source>
</evidence>
<feature type="binding site" evidence="8">
    <location>
        <position position="476"/>
    </location>
    <ligand>
        <name>Mg(2+)</name>
        <dbReference type="ChEBI" id="CHEBI:18420"/>
    </ligand>
</feature>
<proteinExistence type="inferred from homology"/>
<dbReference type="InterPro" id="IPR047214">
    <property type="entry name" value="TPP_PDC_IPDC"/>
</dbReference>
<feature type="domain" description="Thiamine pyrophosphate enzyme TPP-binding" evidence="12">
    <location>
        <begin position="410"/>
        <end position="541"/>
    </location>
</feature>
<dbReference type="InterPro" id="IPR011766">
    <property type="entry name" value="TPP_enzyme_TPP-bd"/>
</dbReference>
<dbReference type="InterPro" id="IPR012000">
    <property type="entry name" value="Thiamin_PyroP_enz_cen_dom"/>
</dbReference>
<evidence type="ECO:0000256" key="6">
    <source>
        <dbReference type="ARBA" id="ARBA00023052"/>
    </source>
</evidence>
<dbReference type="GO" id="GO:0016831">
    <property type="term" value="F:carboxy-lyase activity"/>
    <property type="evidence" value="ECO:0007669"/>
    <property type="project" value="UniProtKB-KW"/>
</dbReference>
<sequence>MDYTRMYSLPNDITLADYLFHRLNQFKIHTVFGLPGEFNMPLIDKLLTIPDLKWAGNANELNAAYAADGYARIKGIGCLLTTFGVGELSSINGIAGSYAEHVGVLHIIGMPPSSIQTSQLLLHHTLGNGDYTVFHRIASELACYSTVLNDTDYLTKEIDLSIVKAWTLQRPVYLGIPMNFISYPIKSNLLNKDLDFTLESNNEISQDDVIELILKNIYRCKKPVIVVDACVTRHNIEKETEELFRRTKFPVLVTPMAKGSVDESLPEFAGVFCGSISSPQVREVLDSVDLLLVIGCTLPEFTTSSFHFSYKSKHCIFIFSDYIKYRNTTFADLNIKQLIKKLLLALDVSKIKNFQLQENNNGNIYIPNIKLNPTLLLRQEWVWNQLSHWFQDGDIIITETGTTAFGINQTKFPHNARGISQSLWGSTGYSLGACLGASFALSEIRKEQQVINNITQNVFPLFKDPPKHRVILFIGDGAFQLTVQELSTIIRWGLTPYIFIMNNHGYSGDRFLHHRSDAGYYDIPQWDYLGLLEVFGAKIYESKKIITVGDFEKMVNNPNFAIDSVLRMIEIVLPPMDVPQALMDKWRLEQEEEKKKVDHNQPMDWDSTTPGSTISTQTVNSTPSSDEQETPSPTP</sequence>